<accession>A0ABT5CAL1</accession>
<dbReference type="EMBL" id="JAQNDK010000004">
    <property type="protein sequence ID" value="MDC0683405.1"/>
    <property type="molecule type" value="Genomic_DNA"/>
</dbReference>
<evidence type="ECO:0000256" key="6">
    <source>
        <dbReference type="SAM" id="SignalP"/>
    </source>
</evidence>
<dbReference type="PRINTS" id="PR01021">
    <property type="entry name" value="OMPADOMAIN"/>
</dbReference>
<evidence type="ECO:0000256" key="4">
    <source>
        <dbReference type="PROSITE-ProRule" id="PRU00473"/>
    </source>
</evidence>
<evidence type="ECO:0000313" key="8">
    <source>
        <dbReference type="EMBL" id="MDC0683405.1"/>
    </source>
</evidence>
<dbReference type="InterPro" id="IPR006665">
    <property type="entry name" value="OmpA-like"/>
</dbReference>
<comment type="caution">
    <text evidence="8">The sequence shown here is derived from an EMBL/GenBank/DDBJ whole genome shotgun (WGS) entry which is preliminary data.</text>
</comment>
<keyword evidence="2 4" id="KW-0472">Membrane</keyword>
<dbReference type="InterPro" id="IPR036737">
    <property type="entry name" value="OmpA-like_sf"/>
</dbReference>
<dbReference type="PANTHER" id="PTHR30329">
    <property type="entry name" value="STATOR ELEMENT OF FLAGELLAR MOTOR COMPLEX"/>
    <property type="match status" value="1"/>
</dbReference>
<reference evidence="8 9" key="1">
    <citation type="submission" date="2023-01" db="EMBL/GenBank/DDBJ databases">
        <title>Minimal conservation of predation-associated metabolite biosynthetic gene clusters underscores biosynthetic potential of Myxococcota including descriptions for ten novel species: Archangium lansinium sp. nov., Myxococcus landrumus sp. nov., Nannocystis bai.</title>
        <authorList>
            <person name="Ahearne A."/>
            <person name="Stevens C."/>
            <person name="Dowd S."/>
        </authorList>
    </citation>
    <scope>NUCLEOTIDE SEQUENCE [LARGE SCALE GENOMIC DNA]</scope>
    <source>
        <strain evidence="8 9">WIWO2</strain>
    </source>
</reference>
<dbReference type="Gene3D" id="3.30.1330.60">
    <property type="entry name" value="OmpA-like domain"/>
    <property type="match status" value="1"/>
</dbReference>
<keyword evidence="6" id="KW-0732">Signal</keyword>
<gene>
    <name evidence="8" type="ORF">POL72_37090</name>
</gene>
<keyword evidence="9" id="KW-1185">Reference proteome</keyword>
<evidence type="ECO:0000259" key="7">
    <source>
        <dbReference type="PROSITE" id="PS51123"/>
    </source>
</evidence>
<protein>
    <submittedName>
        <fullName evidence="8">OmpA family protein</fullName>
    </submittedName>
</protein>
<evidence type="ECO:0000256" key="3">
    <source>
        <dbReference type="ARBA" id="ARBA00023237"/>
    </source>
</evidence>
<feature type="signal peptide" evidence="6">
    <location>
        <begin position="1"/>
        <end position="21"/>
    </location>
</feature>
<dbReference type="InterPro" id="IPR050330">
    <property type="entry name" value="Bact_OuterMem_StrucFunc"/>
</dbReference>
<dbReference type="SUPFAM" id="SSF103088">
    <property type="entry name" value="OmpA-like"/>
    <property type="match status" value="1"/>
</dbReference>
<keyword evidence="3" id="KW-0998">Cell outer membrane</keyword>
<organism evidence="8 9">
    <name type="scientific">Sorangium atrum</name>
    <dbReference type="NCBI Taxonomy" id="2995308"/>
    <lineage>
        <taxon>Bacteria</taxon>
        <taxon>Pseudomonadati</taxon>
        <taxon>Myxococcota</taxon>
        <taxon>Polyangia</taxon>
        <taxon>Polyangiales</taxon>
        <taxon>Polyangiaceae</taxon>
        <taxon>Sorangium</taxon>
    </lineage>
</organism>
<dbReference type="CDD" id="cd07185">
    <property type="entry name" value="OmpA_C-like"/>
    <property type="match status" value="1"/>
</dbReference>
<name>A0ABT5CAL1_9BACT</name>
<dbReference type="InterPro" id="IPR006664">
    <property type="entry name" value="OMP_bac"/>
</dbReference>
<proteinExistence type="predicted"/>
<feature type="domain" description="OmpA-like" evidence="7">
    <location>
        <begin position="128"/>
        <end position="251"/>
    </location>
</feature>
<dbReference type="Proteomes" id="UP001217485">
    <property type="component" value="Unassembled WGS sequence"/>
</dbReference>
<feature type="compositionally biased region" description="Low complexity" evidence="5">
    <location>
        <begin position="19"/>
        <end position="35"/>
    </location>
</feature>
<dbReference type="PROSITE" id="PS51123">
    <property type="entry name" value="OMPA_2"/>
    <property type="match status" value="1"/>
</dbReference>
<sequence>MRHASAVLLAASLLAPAAARADGPSPAPRPAQSAPARPPALEVTIDRSKVDLKGRQIEVKLSRAAGKVRIKVLGQSGAVLAEEEKPFGGAAAGSPLAVTWSPSSDEPVARIEVYGYDTEGYWAGIAIIPWNVSIPHEEVQFETNSDVIRAPEVPKLEASLQKISEVVAKTSELGKITLFIVGHTDTVGSAEHNLALSRKRARAIAAWFKGRGVKLPIAFEGLGESAPLVKTADQVDEPRNRRVDYILSVEPPRLPSGDASWKAL</sequence>
<dbReference type="Pfam" id="PF00691">
    <property type="entry name" value="OmpA"/>
    <property type="match status" value="1"/>
</dbReference>
<evidence type="ECO:0000256" key="5">
    <source>
        <dbReference type="SAM" id="MobiDB-lite"/>
    </source>
</evidence>
<dbReference type="RefSeq" id="WP_272101546.1">
    <property type="nucleotide sequence ID" value="NZ_JAQNDK010000004.1"/>
</dbReference>
<feature type="region of interest" description="Disordered" evidence="5">
    <location>
        <begin position="19"/>
        <end position="40"/>
    </location>
</feature>
<evidence type="ECO:0000256" key="1">
    <source>
        <dbReference type="ARBA" id="ARBA00004442"/>
    </source>
</evidence>
<evidence type="ECO:0000313" key="9">
    <source>
        <dbReference type="Proteomes" id="UP001217485"/>
    </source>
</evidence>
<dbReference type="PANTHER" id="PTHR30329:SF21">
    <property type="entry name" value="LIPOPROTEIN YIAD-RELATED"/>
    <property type="match status" value="1"/>
</dbReference>
<feature type="chain" id="PRO_5047372989" evidence="6">
    <location>
        <begin position="22"/>
        <end position="264"/>
    </location>
</feature>
<comment type="subcellular location">
    <subcellularLocation>
        <location evidence="1">Cell outer membrane</location>
    </subcellularLocation>
</comment>
<evidence type="ECO:0000256" key="2">
    <source>
        <dbReference type="ARBA" id="ARBA00023136"/>
    </source>
</evidence>